<dbReference type="RefSeq" id="WP_078736391.1">
    <property type="nucleotide sequence ID" value="NZ_FUXE01000003.1"/>
</dbReference>
<evidence type="ECO:0000256" key="3">
    <source>
        <dbReference type="ARBA" id="ARBA00005189"/>
    </source>
</evidence>
<evidence type="ECO:0000256" key="6">
    <source>
        <dbReference type="ARBA" id="ARBA00016139"/>
    </source>
</evidence>
<dbReference type="GO" id="GO:0003841">
    <property type="term" value="F:1-acylglycerol-3-phosphate O-acyltransferase activity"/>
    <property type="evidence" value="ECO:0007669"/>
    <property type="project" value="UniProtKB-UniRule"/>
</dbReference>
<feature type="domain" description="Phospholipid/glycerol acyltransferase" evidence="11">
    <location>
        <begin position="79"/>
        <end position="193"/>
    </location>
</feature>
<dbReference type="GO" id="GO:0016020">
    <property type="term" value="C:membrane"/>
    <property type="evidence" value="ECO:0007669"/>
    <property type="project" value="InterPro"/>
</dbReference>
<dbReference type="NCBIfam" id="TIGR00530">
    <property type="entry name" value="AGP_acyltrn"/>
    <property type="match status" value="1"/>
</dbReference>
<evidence type="ECO:0000313" key="12">
    <source>
        <dbReference type="EMBL" id="SJZ54464.1"/>
    </source>
</evidence>
<dbReference type="InterPro" id="IPR002123">
    <property type="entry name" value="Plipid/glycerol_acylTrfase"/>
</dbReference>
<keyword evidence="13" id="KW-1185">Reference proteome</keyword>
<dbReference type="PANTHER" id="PTHR10434">
    <property type="entry name" value="1-ACYL-SN-GLYCEROL-3-PHOSPHATE ACYLTRANSFERASE"/>
    <property type="match status" value="1"/>
</dbReference>
<accession>A0A1T4LJ61</accession>
<keyword evidence="9" id="KW-0443">Lipid metabolism</keyword>
<sequence>MKVLGRFLYAIYYWLVACPLFIISTIILSSVTVVACYLGFQKWAGYWPGTLWSRIGLTLFLCPIKVEGRENIPYKSGPFVVMANHQGAFDILMMYGYLSIPFRWVMKQELRSVPFMGKACAMAGFIFVDEKTPSSIKGTMSSARKVLSEGTSIFIFPEGSRTKDGKMRRFKKGGFMMAYELNVPIIPVTINGAFKALPRGTFFVRPTRLKLTIHPPVEIDKEEPFPQNMLGTVQKVHEIISSSLQPS</sequence>
<dbReference type="InterPro" id="IPR004552">
    <property type="entry name" value="AGP_acyltrans"/>
</dbReference>
<comment type="pathway">
    <text evidence="2">Phospholipid metabolism; CDP-diacylglycerol biosynthesis; CDP-diacylglycerol from sn-glycerol 3-phosphate: step 2/3.</text>
</comment>
<protein>
    <recommendedName>
        <fullName evidence="6 9">1-acyl-sn-glycerol-3-phosphate acyltransferase</fullName>
        <ecNumber evidence="5 9">2.3.1.51</ecNumber>
    </recommendedName>
</protein>
<dbReference type="PANTHER" id="PTHR10434:SF66">
    <property type="entry name" value="PHOSPHOLIPID_GLYCEROL ACYLTRANSFERASE DOMAIN-CONTAINING PROTEIN"/>
    <property type="match status" value="1"/>
</dbReference>
<evidence type="ECO:0000313" key="13">
    <source>
        <dbReference type="Proteomes" id="UP000190121"/>
    </source>
</evidence>
<keyword evidence="10" id="KW-0812">Transmembrane</keyword>
<dbReference type="GO" id="GO:0006654">
    <property type="term" value="P:phosphatidic acid biosynthetic process"/>
    <property type="evidence" value="ECO:0007669"/>
    <property type="project" value="TreeGrafter"/>
</dbReference>
<name>A0A1T4LJ61_9PORP</name>
<evidence type="ECO:0000256" key="9">
    <source>
        <dbReference type="RuleBase" id="RU361267"/>
    </source>
</evidence>
<feature type="transmembrane region" description="Helical" evidence="10">
    <location>
        <begin position="12"/>
        <end position="40"/>
    </location>
</feature>
<organism evidence="12 13">
    <name type="scientific">Porphyromonas circumdentaria</name>
    <dbReference type="NCBI Taxonomy" id="29524"/>
    <lineage>
        <taxon>Bacteria</taxon>
        <taxon>Pseudomonadati</taxon>
        <taxon>Bacteroidota</taxon>
        <taxon>Bacteroidia</taxon>
        <taxon>Bacteroidales</taxon>
        <taxon>Porphyromonadaceae</taxon>
        <taxon>Porphyromonas</taxon>
    </lineage>
</organism>
<comment type="similarity">
    <text evidence="4 9">Belongs to the 1-acyl-sn-glycerol-3-phosphate acyltransferase family.</text>
</comment>
<dbReference type="CDD" id="cd07989">
    <property type="entry name" value="LPLAT_AGPAT-like"/>
    <property type="match status" value="1"/>
</dbReference>
<evidence type="ECO:0000256" key="8">
    <source>
        <dbReference type="ARBA" id="ARBA00023315"/>
    </source>
</evidence>
<dbReference type="Pfam" id="PF01553">
    <property type="entry name" value="Acyltransferase"/>
    <property type="match status" value="1"/>
</dbReference>
<dbReference type="OrthoDB" id="9803035at2"/>
<keyword evidence="9" id="KW-1208">Phospholipid metabolism</keyword>
<evidence type="ECO:0000256" key="5">
    <source>
        <dbReference type="ARBA" id="ARBA00013211"/>
    </source>
</evidence>
<dbReference type="EMBL" id="FUXE01000003">
    <property type="protein sequence ID" value="SJZ54464.1"/>
    <property type="molecule type" value="Genomic_DNA"/>
</dbReference>
<comment type="domain">
    <text evidence="9">The HXXXXD motif is essential for acyltransferase activity and may constitute the binding site for the phosphate moiety of the glycerol-3-phosphate.</text>
</comment>
<evidence type="ECO:0000256" key="10">
    <source>
        <dbReference type="SAM" id="Phobius"/>
    </source>
</evidence>
<evidence type="ECO:0000256" key="2">
    <source>
        <dbReference type="ARBA" id="ARBA00004728"/>
    </source>
</evidence>
<keyword evidence="10" id="KW-0472">Membrane</keyword>
<dbReference type="SUPFAM" id="SSF69593">
    <property type="entry name" value="Glycerol-3-phosphate (1)-acyltransferase"/>
    <property type="match status" value="1"/>
</dbReference>
<keyword evidence="8 9" id="KW-0012">Acyltransferase</keyword>
<dbReference type="STRING" id="29524.SAMN02745171_00441"/>
<comment type="catalytic activity">
    <reaction evidence="1 9">
        <text>a 1-acyl-sn-glycero-3-phosphate + an acyl-CoA = a 1,2-diacyl-sn-glycero-3-phosphate + CoA</text>
        <dbReference type="Rhea" id="RHEA:19709"/>
        <dbReference type="ChEBI" id="CHEBI:57287"/>
        <dbReference type="ChEBI" id="CHEBI:57970"/>
        <dbReference type="ChEBI" id="CHEBI:58342"/>
        <dbReference type="ChEBI" id="CHEBI:58608"/>
        <dbReference type="EC" id="2.3.1.51"/>
    </reaction>
</comment>
<gene>
    <name evidence="12" type="ORF">SAMN02745171_00441</name>
</gene>
<keyword evidence="9" id="KW-0444">Lipid biosynthesis</keyword>
<dbReference type="EC" id="2.3.1.51" evidence="5 9"/>
<dbReference type="PROSITE" id="PS51257">
    <property type="entry name" value="PROKAR_LIPOPROTEIN"/>
    <property type="match status" value="1"/>
</dbReference>
<dbReference type="AlphaFoldDB" id="A0A1T4LJ61"/>
<reference evidence="13" key="1">
    <citation type="submission" date="2017-02" db="EMBL/GenBank/DDBJ databases">
        <authorList>
            <person name="Varghese N."/>
            <person name="Submissions S."/>
        </authorList>
    </citation>
    <scope>NUCLEOTIDE SEQUENCE [LARGE SCALE GENOMIC DNA]</scope>
    <source>
        <strain evidence="13">ATCC 51356</strain>
    </source>
</reference>
<evidence type="ECO:0000259" key="11">
    <source>
        <dbReference type="SMART" id="SM00563"/>
    </source>
</evidence>
<dbReference type="SMART" id="SM00563">
    <property type="entry name" value="PlsC"/>
    <property type="match status" value="1"/>
</dbReference>
<comment type="pathway">
    <text evidence="3">Lipid metabolism.</text>
</comment>
<proteinExistence type="inferred from homology"/>
<keyword evidence="7 9" id="KW-0808">Transferase</keyword>
<dbReference type="Proteomes" id="UP000190121">
    <property type="component" value="Unassembled WGS sequence"/>
</dbReference>
<keyword evidence="10" id="KW-1133">Transmembrane helix</keyword>
<evidence type="ECO:0000256" key="1">
    <source>
        <dbReference type="ARBA" id="ARBA00001141"/>
    </source>
</evidence>
<evidence type="ECO:0000256" key="4">
    <source>
        <dbReference type="ARBA" id="ARBA00008655"/>
    </source>
</evidence>
<keyword evidence="9" id="KW-0594">Phospholipid biosynthesis</keyword>
<evidence type="ECO:0000256" key="7">
    <source>
        <dbReference type="ARBA" id="ARBA00022679"/>
    </source>
</evidence>